<dbReference type="InterPro" id="IPR042321">
    <property type="entry name" value="Ima1"/>
</dbReference>
<keyword evidence="10" id="KW-1185">Reference proteome</keyword>
<name>A0A1Y2IPX2_TRAC3</name>
<comment type="subcellular location">
    <subcellularLocation>
        <location evidence="1">Nucleus inner membrane</location>
        <topology evidence="1">Multi-pass membrane protein</topology>
    </subcellularLocation>
</comment>
<feature type="transmembrane region" description="Helical" evidence="7">
    <location>
        <begin position="226"/>
        <end position="247"/>
    </location>
</feature>
<dbReference type="GO" id="GO:0034992">
    <property type="term" value="C:microtubule organizing center attachment site"/>
    <property type="evidence" value="ECO:0007669"/>
    <property type="project" value="TreeGrafter"/>
</dbReference>
<dbReference type="AlphaFoldDB" id="A0A1Y2IPX2"/>
<dbReference type="PANTHER" id="PTHR28538:SF1">
    <property type="entry name" value="INTEGRAL INNER NUCLEAR MEMBRANE PROTEIN IMA1"/>
    <property type="match status" value="1"/>
</dbReference>
<evidence type="ECO:0000313" key="9">
    <source>
        <dbReference type="EMBL" id="OSD03180.1"/>
    </source>
</evidence>
<dbReference type="EMBL" id="KZ084101">
    <property type="protein sequence ID" value="OSD03180.1"/>
    <property type="molecule type" value="Genomic_DNA"/>
</dbReference>
<feature type="compositionally biased region" description="Acidic residues" evidence="6">
    <location>
        <begin position="423"/>
        <end position="438"/>
    </location>
</feature>
<feature type="transmembrane region" description="Helical" evidence="7">
    <location>
        <begin position="507"/>
        <end position="529"/>
    </location>
</feature>
<protein>
    <recommendedName>
        <fullName evidence="8">Ima1 N-terminal domain-containing protein</fullName>
    </recommendedName>
</protein>
<keyword evidence="4 7" id="KW-0472">Membrane</keyword>
<dbReference type="Pfam" id="PF09779">
    <property type="entry name" value="Ima1_N"/>
    <property type="match status" value="1"/>
</dbReference>
<dbReference type="GO" id="GO:0005637">
    <property type="term" value="C:nuclear inner membrane"/>
    <property type="evidence" value="ECO:0007669"/>
    <property type="project" value="UniProtKB-SubCell"/>
</dbReference>
<keyword evidence="3 7" id="KW-1133">Transmembrane helix</keyword>
<organism evidence="9 10">
    <name type="scientific">Trametes coccinea (strain BRFM310)</name>
    <name type="common">Pycnoporus coccineus</name>
    <dbReference type="NCBI Taxonomy" id="1353009"/>
    <lineage>
        <taxon>Eukaryota</taxon>
        <taxon>Fungi</taxon>
        <taxon>Dikarya</taxon>
        <taxon>Basidiomycota</taxon>
        <taxon>Agaricomycotina</taxon>
        <taxon>Agaricomycetes</taxon>
        <taxon>Polyporales</taxon>
        <taxon>Polyporaceae</taxon>
        <taxon>Trametes</taxon>
    </lineage>
</organism>
<dbReference type="Proteomes" id="UP000193067">
    <property type="component" value="Unassembled WGS sequence"/>
</dbReference>
<feature type="compositionally biased region" description="Basic and acidic residues" evidence="6">
    <location>
        <begin position="164"/>
        <end position="179"/>
    </location>
</feature>
<dbReference type="GO" id="GO:0071765">
    <property type="term" value="P:nuclear inner membrane organization"/>
    <property type="evidence" value="ECO:0007669"/>
    <property type="project" value="InterPro"/>
</dbReference>
<accession>A0A1Y2IPX2</accession>
<gene>
    <name evidence="9" type="ORF">PYCCODRAFT_1477060</name>
</gene>
<dbReference type="GO" id="GO:0044732">
    <property type="term" value="C:mitotic spindle pole body"/>
    <property type="evidence" value="ECO:0007669"/>
    <property type="project" value="TreeGrafter"/>
</dbReference>
<keyword evidence="5" id="KW-0539">Nucleus</keyword>
<feature type="region of interest" description="Disordered" evidence="6">
    <location>
        <begin position="160"/>
        <end position="179"/>
    </location>
</feature>
<feature type="transmembrane region" description="Helical" evidence="7">
    <location>
        <begin position="194"/>
        <end position="214"/>
    </location>
</feature>
<reference evidence="9 10" key="1">
    <citation type="journal article" date="2015" name="Biotechnol. Biofuels">
        <title>Enhanced degradation of softwood versus hardwood by the white-rot fungus Pycnoporus coccineus.</title>
        <authorList>
            <person name="Couturier M."/>
            <person name="Navarro D."/>
            <person name="Chevret D."/>
            <person name="Henrissat B."/>
            <person name="Piumi F."/>
            <person name="Ruiz-Duenas F.J."/>
            <person name="Martinez A.T."/>
            <person name="Grigoriev I.V."/>
            <person name="Riley R."/>
            <person name="Lipzen A."/>
            <person name="Berrin J.G."/>
            <person name="Master E.R."/>
            <person name="Rosso M.N."/>
        </authorList>
    </citation>
    <scope>NUCLEOTIDE SEQUENCE [LARGE SCALE GENOMIC DNA]</scope>
    <source>
        <strain evidence="9 10">BRFM310</strain>
    </source>
</reference>
<evidence type="ECO:0000256" key="1">
    <source>
        <dbReference type="ARBA" id="ARBA00004473"/>
    </source>
</evidence>
<sequence>MPAIFRQPSSVSCFFCQSAITPLPRNPRSFRCPHCDCWNRYDEHGEIISDEPAMHDENLNARSFAKRASPRKDRFPSSYGNTVFCHTCQTNQMLINNLLSNYLPLPDDPEYESRLATLPEYRISVERRYPPICPNCLPAVEEEIRKRDHMARVRALGGALKTTRGTDSRRRSSATQKERDKLERELRAWKIRGCLWVGTLLCALAGHLSIAASYHPFSIPRQLVPALPPLAFISILWTAWNPTYATFRRSQFQGRAVRVHGKKTYNALQLTAWALRLSTTIVLAMAIYKPGTDYLGLWRDPRSHHARMFSSVMLACELIILLSSHLILKVQHPPPVRLIDSKSHLRALSATPSLPSSSSRDVTPAAPEPDLIASLTLSNNPVIAAPPAFNPVFGLPSLATATAPSSPPRRPTSTSPRPPNLDVDMDDDDDDRDPDAMDIDPSSPVKRPGRDDDGTWLRPQRFFAPEEPTGLEHLFARTIRLVDNSDQGPDGQGASRRGQRSQSWMRWIVRSWSVIVALMLVPLVAAAAYRIWDVRRRKSAIALDSTI</sequence>
<evidence type="ECO:0000313" key="10">
    <source>
        <dbReference type="Proteomes" id="UP000193067"/>
    </source>
</evidence>
<evidence type="ECO:0000259" key="8">
    <source>
        <dbReference type="Pfam" id="PF09779"/>
    </source>
</evidence>
<keyword evidence="2 7" id="KW-0812">Transmembrane</keyword>
<proteinExistence type="predicted"/>
<evidence type="ECO:0000256" key="4">
    <source>
        <dbReference type="ARBA" id="ARBA00023136"/>
    </source>
</evidence>
<evidence type="ECO:0000256" key="3">
    <source>
        <dbReference type="ARBA" id="ARBA00022989"/>
    </source>
</evidence>
<feature type="domain" description="Ima1 N-terminal" evidence="8">
    <location>
        <begin position="11"/>
        <end position="140"/>
    </location>
</feature>
<evidence type="ECO:0000256" key="7">
    <source>
        <dbReference type="SAM" id="Phobius"/>
    </source>
</evidence>
<dbReference type="PANTHER" id="PTHR28538">
    <property type="entry name" value="INTEGRAL INNER NUCLEAR MEMBRANE PROTEIN IMA1"/>
    <property type="match status" value="1"/>
</dbReference>
<dbReference type="STRING" id="1353009.A0A1Y2IPX2"/>
<evidence type="ECO:0000256" key="6">
    <source>
        <dbReference type="SAM" id="MobiDB-lite"/>
    </source>
</evidence>
<feature type="region of interest" description="Disordered" evidence="6">
    <location>
        <begin position="400"/>
        <end position="457"/>
    </location>
</feature>
<feature type="transmembrane region" description="Helical" evidence="7">
    <location>
        <begin position="308"/>
        <end position="328"/>
    </location>
</feature>
<evidence type="ECO:0000256" key="2">
    <source>
        <dbReference type="ARBA" id="ARBA00022692"/>
    </source>
</evidence>
<dbReference type="OrthoDB" id="5966927at2759"/>
<evidence type="ECO:0000256" key="5">
    <source>
        <dbReference type="ARBA" id="ARBA00023242"/>
    </source>
</evidence>
<feature type="transmembrane region" description="Helical" evidence="7">
    <location>
        <begin position="267"/>
        <end position="288"/>
    </location>
</feature>
<dbReference type="InterPro" id="IPR018617">
    <property type="entry name" value="Ima1_N"/>
</dbReference>
<dbReference type="GO" id="GO:0034506">
    <property type="term" value="C:chromosome, centromeric core domain"/>
    <property type="evidence" value="ECO:0007669"/>
    <property type="project" value="TreeGrafter"/>
</dbReference>